<reference evidence="1" key="1">
    <citation type="submission" date="2020-08" db="EMBL/GenBank/DDBJ databases">
        <title>Multicomponent nature underlies the extraordinary mechanical properties of spider dragline silk.</title>
        <authorList>
            <person name="Kono N."/>
            <person name="Nakamura H."/>
            <person name="Mori M."/>
            <person name="Yoshida Y."/>
            <person name="Ohtoshi R."/>
            <person name="Malay A.D."/>
            <person name="Moran D.A.P."/>
            <person name="Tomita M."/>
            <person name="Numata K."/>
            <person name="Arakawa K."/>
        </authorList>
    </citation>
    <scope>NUCLEOTIDE SEQUENCE</scope>
</reference>
<organism evidence="1 2">
    <name type="scientific">Nephila pilipes</name>
    <name type="common">Giant wood spider</name>
    <name type="synonym">Nephila maculata</name>
    <dbReference type="NCBI Taxonomy" id="299642"/>
    <lineage>
        <taxon>Eukaryota</taxon>
        <taxon>Metazoa</taxon>
        <taxon>Ecdysozoa</taxon>
        <taxon>Arthropoda</taxon>
        <taxon>Chelicerata</taxon>
        <taxon>Arachnida</taxon>
        <taxon>Araneae</taxon>
        <taxon>Araneomorphae</taxon>
        <taxon>Entelegynae</taxon>
        <taxon>Araneoidea</taxon>
        <taxon>Nephilidae</taxon>
        <taxon>Nephila</taxon>
    </lineage>
</organism>
<evidence type="ECO:0000313" key="2">
    <source>
        <dbReference type="Proteomes" id="UP000887013"/>
    </source>
</evidence>
<evidence type="ECO:0000313" key="1">
    <source>
        <dbReference type="EMBL" id="GFT50706.1"/>
    </source>
</evidence>
<gene>
    <name evidence="1" type="ORF">NPIL_412661</name>
</gene>
<dbReference type="AlphaFoldDB" id="A0A8X6TU92"/>
<name>A0A8X6TU92_NEPPI</name>
<proteinExistence type="predicted"/>
<dbReference type="EMBL" id="BMAW01016768">
    <property type="protein sequence ID" value="GFT50706.1"/>
    <property type="molecule type" value="Genomic_DNA"/>
</dbReference>
<sequence length="202" mass="22270">MFVVLDLTRSHSVGAKGRGLHYHLGLTVIRQDKPQYGGYLRVSRPVNEQLLSVVGKVIFIGLKEPRFGNHRLTRCIGSLRGNTGLLTMTVISNSLCFGIYFLNVCTFKPAIASNETSLTLVATKQISVIKRLKKKISLIEGGENKSFDIPVRCQKVCNKCDEVQNLGYWLKRKMSLAEVVAINGRYAGCFSGCGSSLEALKS</sequence>
<comment type="caution">
    <text evidence="1">The sequence shown here is derived from an EMBL/GenBank/DDBJ whole genome shotgun (WGS) entry which is preliminary data.</text>
</comment>
<keyword evidence="2" id="KW-1185">Reference proteome</keyword>
<dbReference type="Proteomes" id="UP000887013">
    <property type="component" value="Unassembled WGS sequence"/>
</dbReference>
<protein>
    <submittedName>
        <fullName evidence="1">Uncharacterized protein</fullName>
    </submittedName>
</protein>
<accession>A0A8X6TU92</accession>